<comment type="caution">
    <text evidence="1">The sequence shown here is derived from an EMBL/GenBank/DDBJ whole genome shotgun (WGS) entry which is preliminary data.</text>
</comment>
<dbReference type="RefSeq" id="WP_379073693.1">
    <property type="nucleotide sequence ID" value="NZ_JBHTJW010000001.1"/>
</dbReference>
<proteinExistence type="predicted"/>
<dbReference type="EMBL" id="JBHTJW010000001">
    <property type="protein sequence ID" value="MFD0928613.1"/>
    <property type="molecule type" value="Genomic_DNA"/>
</dbReference>
<dbReference type="SUPFAM" id="SSF51735">
    <property type="entry name" value="NAD(P)-binding Rossmann-fold domains"/>
    <property type="match status" value="1"/>
</dbReference>
<gene>
    <name evidence="1" type="ORF">ACFQ1T_02355</name>
</gene>
<dbReference type="PANTHER" id="PTHR45458:SF1">
    <property type="entry name" value="SHORT CHAIN DEHYDROGENASE"/>
    <property type="match status" value="1"/>
</dbReference>
<dbReference type="CDD" id="cd05325">
    <property type="entry name" value="carb_red_sniffer_like_SDR_c"/>
    <property type="match status" value="1"/>
</dbReference>
<reference evidence="2" key="1">
    <citation type="journal article" date="2019" name="Int. J. Syst. Evol. Microbiol.">
        <title>The Global Catalogue of Microorganisms (GCM) 10K type strain sequencing project: providing services to taxonomists for standard genome sequencing and annotation.</title>
        <authorList>
            <consortium name="The Broad Institute Genomics Platform"/>
            <consortium name="The Broad Institute Genome Sequencing Center for Infectious Disease"/>
            <person name="Wu L."/>
            <person name="Ma J."/>
        </authorList>
    </citation>
    <scope>NUCLEOTIDE SEQUENCE [LARGE SCALE GENOMIC DNA]</scope>
    <source>
        <strain evidence="2">CCUG 59685</strain>
    </source>
</reference>
<dbReference type="InterPro" id="IPR052184">
    <property type="entry name" value="SDR_enzymes"/>
</dbReference>
<evidence type="ECO:0000313" key="2">
    <source>
        <dbReference type="Proteomes" id="UP001597106"/>
    </source>
</evidence>
<dbReference type="InterPro" id="IPR002347">
    <property type="entry name" value="SDR_fam"/>
</dbReference>
<sequence length="230" mass="24791">MNTQTILITGGNRGLGLEYARQYAESGQQVYVTVRDPAQAPALQQLASQHSNLQLLALDVADVDSIRALASQLSALTLDILISNAGTYPESSFGQTDVQAWLQAFQVNTLSTYYLAEAFLPQLRRAPQAKLIAMTSKMGSLEDNGSGGEYIYRSSKTALNMVVKSLSIDLRGFNIVVAALHPGWVRTDMGGPNGLIDTETSVQGLRQVIASLTPAQSGQFIAYDGKPIPW</sequence>
<dbReference type="Gene3D" id="3.40.50.720">
    <property type="entry name" value="NAD(P)-binding Rossmann-like Domain"/>
    <property type="match status" value="1"/>
</dbReference>
<accession>A0ABW3GG39</accession>
<name>A0ABW3GG39_9PROT</name>
<evidence type="ECO:0000313" key="1">
    <source>
        <dbReference type="EMBL" id="MFD0928613.1"/>
    </source>
</evidence>
<dbReference type="PANTHER" id="PTHR45458">
    <property type="entry name" value="SHORT-CHAIN DEHYDROGENASE/REDUCTASE SDR"/>
    <property type="match status" value="1"/>
</dbReference>
<protein>
    <submittedName>
        <fullName evidence="1">SDR family oxidoreductase</fullName>
    </submittedName>
</protein>
<dbReference type="InterPro" id="IPR036291">
    <property type="entry name" value="NAD(P)-bd_dom_sf"/>
</dbReference>
<dbReference type="PRINTS" id="PR00081">
    <property type="entry name" value="GDHRDH"/>
</dbReference>
<keyword evidence="2" id="KW-1185">Reference proteome</keyword>
<organism evidence="1 2">
    <name type="scientific">Methylophilus glucosoxydans</name>
    <dbReference type="NCBI Taxonomy" id="752553"/>
    <lineage>
        <taxon>Bacteria</taxon>
        <taxon>Pseudomonadati</taxon>
        <taxon>Pseudomonadota</taxon>
        <taxon>Betaproteobacteria</taxon>
        <taxon>Nitrosomonadales</taxon>
        <taxon>Methylophilaceae</taxon>
        <taxon>Methylophilus</taxon>
    </lineage>
</organism>
<dbReference type="Proteomes" id="UP001597106">
    <property type="component" value="Unassembled WGS sequence"/>
</dbReference>
<dbReference type="Pfam" id="PF00106">
    <property type="entry name" value="adh_short"/>
    <property type="match status" value="1"/>
</dbReference>